<gene>
    <name evidence="2" type="ORF">TrLO_g11870</name>
</gene>
<name>A0A9W7AX07_9STRA</name>
<feature type="transmembrane region" description="Helical" evidence="1">
    <location>
        <begin position="129"/>
        <end position="150"/>
    </location>
</feature>
<protein>
    <submittedName>
        <fullName evidence="2">Uncharacterized protein</fullName>
    </submittedName>
</protein>
<reference evidence="3" key="1">
    <citation type="journal article" date="2023" name="Commun. Biol.">
        <title>Genome analysis of Parmales, the sister group of diatoms, reveals the evolutionary specialization of diatoms from phago-mixotrophs to photoautotrophs.</title>
        <authorList>
            <person name="Ban H."/>
            <person name="Sato S."/>
            <person name="Yoshikawa S."/>
            <person name="Yamada K."/>
            <person name="Nakamura Y."/>
            <person name="Ichinomiya M."/>
            <person name="Sato N."/>
            <person name="Blanc-Mathieu R."/>
            <person name="Endo H."/>
            <person name="Kuwata A."/>
            <person name="Ogata H."/>
        </authorList>
    </citation>
    <scope>NUCLEOTIDE SEQUENCE [LARGE SCALE GENOMIC DNA]</scope>
    <source>
        <strain evidence="3">NIES 3700</strain>
    </source>
</reference>
<proteinExistence type="predicted"/>
<keyword evidence="1" id="KW-0812">Transmembrane</keyword>
<keyword evidence="1" id="KW-0472">Membrane</keyword>
<feature type="transmembrane region" description="Helical" evidence="1">
    <location>
        <begin position="191"/>
        <end position="214"/>
    </location>
</feature>
<sequence>MSDLATDLIVLKQFWDRGEEQLAFRTAQLASLSTSIGIQLMMVVVQNRKKGLLRILKECLIVLTGLKAPLDAYRVAMGAEQEKDTQFDPMLEMSFSKLIELFAESIPGIIIQLSAIVRTIISGENVTMAAYLSLAVSLLTAGFISATISYDLDTDPKKRALNPEFYGYVPDDGSKRACLFVMMILMTATQVLIKATLIIILASISSWFPFYYLLGDMAFYLLYKVVRRDFTYQIPLPFGVFSSFASGLIRAILKFIVDFAVIIHYRHPYEIGGLYFSLNMFLPSLGLAFLLASDLAKGSLSESTLALLSSLVMILGGSLVTLFGAFLLLMNKEYRHTFLSIETGGQLLRWLFLEGDDVSKAQVFKKNKILWAPIRDKVAVWVKEGWASWEEENPDWFTDKWKAKVPENMKPTKKMALRVEKGASERQAEVEFEFGGGGGEEKGQNGRRKSLSALIMGHKAASFKVTPTSGVMKKESEVDEVEFVREMKRRGSFSM</sequence>
<accession>A0A9W7AX07</accession>
<dbReference type="OrthoDB" id="10354037at2759"/>
<feature type="transmembrane region" description="Helical" evidence="1">
    <location>
        <begin position="234"/>
        <end position="253"/>
    </location>
</feature>
<feature type="transmembrane region" description="Helical" evidence="1">
    <location>
        <begin position="274"/>
        <end position="293"/>
    </location>
</feature>
<keyword evidence="3" id="KW-1185">Reference proteome</keyword>
<dbReference type="Proteomes" id="UP001165122">
    <property type="component" value="Unassembled WGS sequence"/>
</dbReference>
<comment type="caution">
    <text evidence="2">The sequence shown here is derived from an EMBL/GenBank/DDBJ whole genome shotgun (WGS) entry which is preliminary data.</text>
</comment>
<evidence type="ECO:0000256" key="1">
    <source>
        <dbReference type="SAM" id="Phobius"/>
    </source>
</evidence>
<dbReference type="EMBL" id="BRXW01000770">
    <property type="protein sequence ID" value="GMH76583.1"/>
    <property type="molecule type" value="Genomic_DNA"/>
</dbReference>
<organism evidence="2 3">
    <name type="scientific">Triparma laevis f. longispina</name>
    <dbReference type="NCBI Taxonomy" id="1714387"/>
    <lineage>
        <taxon>Eukaryota</taxon>
        <taxon>Sar</taxon>
        <taxon>Stramenopiles</taxon>
        <taxon>Ochrophyta</taxon>
        <taxon>Bolidophyceae</taxon>
        <taxon>Parmales</taxon>
        <taxon>Triparmaceae</taxon>
        <taxon>Triparma</taxon>
    </lineage>
</organism>
<keyword evidence="1" id="KW-1133">Transmembrane helix</keyword>
<dbReference type="AlphaFoldDB" id="A0A9W7AX07"/>
<evidence type="ECO:0000313" key="2">
    <source>
        <dbReference type="EMBL" id="GMH76583.1"/>
    </source>
</evidence>
<evidence type="ECO:0000313" key="3">
    <source>
        <dbReference type="Proteomes" id="UP001165122"/>
    </source>
</evidence>
<feature type="transmembrane region" description="Helical" evidence="1">
    <location>
        <begin position="305"/>
        <end position="329"/>
    </location>
</feature>